<keyword evidence="2" id="KW-1185">Reference proteome</keyword>
<evidence type="ECO:0000313" key="1">
    <source>
        <dbReference type="EMBL" id="GBP27698.1"/>
    </source>
</evidence>
<comment type="caution">
    <text evidence="1">The sequence shown here is derived from an EMBL/GenBank/DDBJ whole genome shotgun (WGS) entry which is preliminary data.</text>
</comment>
<dbReference type="EMBL" id="BGZK01000197">
    <property type="protein sequence ID" value="GBP27698.1"/>
    <property type="molecule type" value="Genomic_DNA"/>
</dbReference>
<organism evidence="1 2">
    <name type="scientific">Eumeta variegata</name>
    <name type="common">Bagworm moth</name>
    <name type="synonym">Eumeta japonica</name>
    <dbReference type="NCBI Taxonomy" id="151549"/>
    <lineage>
        <taxon>Eukaryota</taxon>
        <taxon>Metazoa</taxon>
        <taxon>Ecdysozoa</taxon>
        <taxon>Arthropoda</taxon>
        <taxon>Hexapoda</taxon>
        <taxon>Insecta</taxon>
        <taxon>Pterygota</taxon>
        <taxon>Neoptera</taxon>
        <taxon>Endopterygota</taxon>
        <taxon>Lepidoptera</taxon>
        <taxon>Glossata</taxon>
        <taxon>Ditrysia</taxon>
        <taxon>Tineoidea</taxon>
        <taxon>Psychidae</taxon>
        <taxon>Oiketicinae</taxon>
        <taxon>Eumeta</taxon>
    </lineage>
</organism>
<protein>
    <submittedName>
        <fullName evidence="1">Uncharacterized protein</fullName>
    </submittedName>
</protein>
<evidence type="ECO:0000313" key="2">
    <source>
        <dbReference type="Proteomes" id="UP000299102"/>
    </source>
</evidence>
<proteinExistence type="predicted"/>
<name>A0A4C1UMP0_EUMVA</name>
<sequence>MRGNYTPISLGAGEPCCKLARFVDNGFPAAPRGFGAGVICIADVLSPAIRQSIIYLCSGAVRLTQSAYIYVALDLVRKYRNGRWLGVDDKWKNDVILNV</sequence>
<gene>
    <name evidence="1" type="ORF">EVAR_12745_1</name>
</gene>
<dbReference type="Proteomes" id="UP000299102">
    <property type="component" value="Unassembled WGS sequence"/>
</dbReference>
<reference evidence="1 2" key="1">
    <citation type="journal article" date="2019" name="Commun. Biol.">
        <title>The bagworm genome reveals a unique fibroin gene that provides high tensile strength.</title>
        <authorList>
            <person name="Kono N."/>
            <person name="Nakamura H."/>
            <person name="Ohtoshi R."/>
            <person name="Tomita M."/>
            <person name="Numata K."/>
            <person name="Arakawa K."/>
        </authorList>
    </citation>
    <scope>NUCLEOTIDE SEQUENCE [LARGE SCALE GENOMIC DNA]</scope>
</reference>
<accession>A0A4C1UMP0</accession>
<dbReference type="AlphaFoldDB" id="A0A4C1UMP0"/>